<feature type="transmembrane region" description="Helical" evidence="1">
    <location>
        <begin position="70"/>
        <end position="96"/>
    </location>
</feature>
<dbReference type="InterPro" id="IPR026268">
    <property type="entry name" value="RseC"/>
</dbReference>
<dbReference type="Pfam" id="PF04246">
    <property type="entry name" value="RseC_MucC"/>
    <property type="match status" value="1"/>
</dbReference>
<dbReference type="EMBL" id="JAFBEE010000002">
    <property type="protein sequence ID" value="MBM7613904.1"/>
    <property type="molecule type" value="Genomic_DNA"/>
</dbReference>
<reference evidence="2 3" key="1">
    <citation type="submission" date="2021-01" db="EMBL/GenBank/DDBJ databases">
        <title>Genomic Encyclopedia of Type Strains, Phase IV (KMG-IV): sequencing the most valuable type-strain genomes for metagenomic binning, comparative biology and taxonomic classification.</title>
        <authorList>
            <person name="Goeker M."/>
        </authorList>
    </citation>
    <scope>NUCLEOTIDE SEQUENCE [LARGE SCALE GENOMIC DNA]</scope>
    <source>
        <strain evidence="2 3">DSM 25890</strain>
    </source>
</reference>
<keyword evidence="3" id="KW-1185">Reference proteome</keyword>
<comment type="caution">
    <text evidence="2">The sequence shown here is derived from an EMBL/GenBank/DDBJ whole genome shotgun (WGS) entry which is preliminary data.</text>
</comment>
<gene>
    <name evidence="2" type="ORF">JOC73_000413</name>
</gene>
<proteinExistence type="predicted"/>
<evidence type="ECO:0000313" key="2">
    <source>
        <dbReference type="EMBL" id="MBM7613904.1"/>
    </source>
</evidence>
<protein>
    <submittedName>
        <fullName evidence="2">Sigma-E factor negative regulatory protein RseC</fullName>
    </submittedName>
</protein>
<dbReference type="PANTHER" id="PTHR35867">
    <property type="entry name" value="PROTEIN RSEC"/>
    <property type="match status" value="1"/>
</dbReference>
<evidence type="ECO:0000256" key="1">
    <source>
        <dbReference type="SAM" id="Phobius"/>
    </source>
</evidence>
<organism evidence="2 3">
    <name type="scientific">Alkaliphilus hydrothermalis</name>
    <dbReference type="NCBI Taxonomy" id="1482730"/>
    <lineage>
        <taxon>Bacteria</taxon>
        <taxon>Bacillati</taxon>
        <taxon>Bacillota</taxon>
        <taxon>Clostridia</taxon>
        <taxon>Peptostreptococcales</taxon>
        <taxon>Natronincolaceae</taxon>
        <taxon>Alkaliphilus</taxon>
    </lineage>
</organism>
<evidence type="ECO:0000313" key="3">
    <source>
        <dbReference type="Proteomes" id="UP001314796"/>
    </source>
</evidence>
<dbReference type="PANTHER" id="PTHR35867:SF1">
    <property type="entry name" value="PROTEIN RSEC"/>
    <property type="match status" value="1"/>
</dbReference>
<dbReference type="Proteomes" id="UP001314796">
    <property type="component" value="Unassembled WGS sequence"/>
</dbReference>
<sequence length="147" mass="16133">MKQMGVVISTEGNTARVSIERHSSCGNCSACKMGQEDAKVEINAVNGVKAKVGQWVTVDMEDQDVLAAAFMAYVVPLFALLAGIFIGNSIFSALGVEKFIDIYAALFGFATMAMAFLRLRMKEKNLKSNKRFLSQIIEIVDVEKMCH</sequence>
<accession>A0ABS2NLT7</accession>
<feature type="transmembrane region" description="Helical" evidence="1">
    <location>
        <begin position="102"/>
        <end position="121"/>
    </location>
</feature>
<dbReference type="InterPro" id="IPR007359">
    <property type="entry name" value="SigmaE_reg_RseC_MucC"/>
</dbReference>
<name>A0ABS2NLT7_9FIRM</name>
<keyword evidence="1" id="KW-0472">Membrane</keyword>
<keyword evidence="1" id="KW-1133">Transmembrane helix</keyword>
<keyword evidence="1" id="KW-0812">Transmembrane</keyword>
<dbReference type="RefSeq" id="WP_204400191.1">
    <property type="nucleotide sequence ID" value="NZ_JAFBEE010000002.1"/>
</dbReference>
<dbReference type="PIRSF" id="PIRSF004923">
    <property type="entry name" value="RseC"/>
    <property type="match status" value="1"/>
</dbReference>